<evidence type="ECO:0000256" key="14">
    <source>
        <dbReference type="HAMAP-Rule" id="MF_00047"/>
    </source>
</evidence>
<dbReference type="Gene3D" id="3.30.470.20">
    <property type="entry name" value="ATP-grasp fold, B domain"/>
    <property type="match status" value="1"/>
</dbReference>
<comment type="catalytic activity">
    <reaction evidence="13 14">
        <text>2 D-alanine + ATP = D-alanyl-D-alanine + ADP + phosphate + H(+)</text>
        <dbReference type="Rhea" id="RHEA:11224"/>
        <dbReference type="ChEBI" id="CHEBI:15378"/>
        <dbReference type="ChEBI" id="CHEBI:30616"/>
        <dbReference type="ChEBI" id="CHEBI:43474"/>
        <dbReference type="ChEBI" id="CHEBI:57416"/>
        <dbReference type="ChEBI" id="CHEBI:57822"/>
        <dbReference type="ChEBI" id="CHEBI:456216"/>
        <dbReference type="EC" id="6.3.2.4"/>
    </reaction>
</comment>
<dbReference type="SUPFAM" id="SSF52440">
    <property type="entry name" value="PreATP-grasp domain"/>
    <property type="match status" value="1"/>
</dbReference>
<evidence type="ECO:0000256" key="17">
    <source>
        <dbReference type="PROSITE-ProRule" id="PRU00409"/>
    </source>
</evidence>
<dbReference type="UniPathway" id="UPA00219"/>
<evidence type="ECO:0000256" key="1">
    <source>
        <dbReference type="ARBA" id="ARBA00001936"/>
    </source>
</evidence>
<keyword evidence="8 17" id="KW-0547">Nucleotide-binding</keyword>
<evidence type="ECO:0000256" key="15">
    <source>
        <dbReference type="PIRSR" id="PIRSR039102-1"/>
    </source>
</evidence>
<evidence type="ECO:0000313" key="19">
    <source>
        <dbReference type="EMBL" id="PKQ62405.1"/>
    </source>
</evidence>
<sequence>MKRTIAVIAGGDSAEFEISLQTSNHIFSCLDAEKYTPYLVILKGPDWNIKIDDRYYPIDKNDFSFSTEEGKVKFDFAYIGIHGTPGENGILQGYLKLLAVPHSTCDVFSSSLSFNKHACNSYLKSLGFKVAKSILLKIDQNYSTQAINENLGMPCFVKPNADGSSFGISKVKKVDELDEAIAKAFGEGKEVIIEEFIDGLEFTCGLVKTKKESLVFPVTEVLPKKEFFDYEAKYDPTMADEITPARISEELTLQIQNLSSEIYDALKCKGIVRVDYMLRKDEIFILEANTIPGMTATSFIPQQVAAMNIDLKDILSMVIENEF</sequence>
<dbReference type="InterPro" id="IPR005905">
    <property type="entry name" value="D_ala_D_ala"/>
</dbReference>
<evidence type="ECO:0000256" key="11">
    <source>
        <dbReference type="ARBA" id="ARBA00022984"/>
    </source>
</evidence>
<dbReference type="GO" id="GO:0009252">
    <property type="term" value="P:peptidoglycan biosynthetic process"/>
    <property type="evidence" value="ECO:0007669"/>
    <property type="project" value="UniProtKB-UniRule"/>
</dbReference>
<keyword evidence="11 14" id="KW-0573">Peptidoglycan synthesis</keyword>
<comment type="cofactor">
    <cofactor evidence="16">
        <name>Mg(2+)</name>
        <dbReference type="ChEBI" id="CHEBI:18420"/>
    </cofactor>
    <cofactor evidence="16">
        <name>Mn(2+)</name>
        <dbReference type="ChEBI" id="CHEBI:29035"/>
    </cofactor>
    <text evidence="16">Binds 2 magnesium or manganese ions per subunit.</text>
</comment>
<dbReference type="InterPro" id="IPR000291">
    <property type="entry name" value="D-Ala_lig_Van_CS"/>
</dbReference>
<dbReference type="Gene3D" id="3.40.50.20">
    <property type="match status" value="1"/>
</dbReference>
<keyword evidence="10 14" id="KW-0133">Cell shape</keyword>
<dbReference type="NCBIfam" id="NF002378">
    <property type="entry name" value="PRK01372.1"/>
    <property type="match status" value="1"/>
</dbReference>
<keyword evidence="7 16" id="KW-0479">Metal-binding</keyword>
<dbReference type="AlphaFoldDB" id="A0A2N3HWF1"/>
<feature type="binding site" evidence="16">
    <location>
        <position position="275"/>
    </location>
    <ligand>
        <name>Mg(2+)</name>
        <dbReference type="ChEBI" id="CHEBI:18420"/>
        <label>1</label>
    </ligand>
</feature>
<dbReference type="GO" id="GO:0005737">
    <property type="term" value="C:cytoplasm"/>
    <property type="evidence" value="ECO:0007669"/>
    <property type="project" value="UniProtKB-SubCell"/>
</dbReference>
<feature type="domain" description="ATP-grasp" evidence="18">
    <location>
        <begin position="120"/>
        <end position="320"/>
    </location>
</feature>
<feature type="active site" evidence="15">
    <location>
        <position position="298"/>
    </location>
</feature>
<evidence type="ECO:0000259" key="18">
    <source>
        <dbReference type="PROSITE" id="PS50975"/>
    </source>
</evidence>
<evidence type="ECO:0000256" key="7">
    <source>
        <dbReference type="ARBA" id="ARBA00022723"/>
    </source>
</evidence>
<accession>A0A2N3HWF1</accession>
<evidence type="ECO:0000256" key="13">
    <source>
        <dbReference type="ARBA" id="ARBA00047614"/>
    </source>
</evidence>
<dbReference type="HAMAP" id="MF_00047">
    <property type="entry name" value="Dala_Dala_lig"/>
    <property type="match status" value="1"/>
</dbReference>
<gene>
    <name evidence="14" type="primary">ddl</name>
    <name evidence="19" type="ORF">BZG01_17380</name>
</gene>
<dbReference type="EMBL" id="MVDE01000035">
    <property type="protein sequence ID" value="PKQ62405.1"/>
    <property type="molecule type" value="Genomic_DNA"/>
</dbReference>
<protein>
    <recommendedName>
        <fullName evidence="4 14">D-alanine--D-alanine ligase</fullName>
        <ecNumber evidence="4 14">6.3.2.4</ecNumber>
    </recommendedName>
    <alternativeName>
        <fullName evidence="14">D-Ala-D-Ala ligase</fullName>
    </alternativeName>
    <alternativeName>
        <fullName evidence="14">D-alanylalanine synthetase</fullName>
    </alternativeName>
</protein>
<evidence type="ECO:0000256" key="12">
    <source>
        <dbReference type="ARBA" id="ARBA00023316"/>
    </source>
</evidence>
<dbReference type="Pfam" id="PF01820">
    <property type="entry name" value="Dala_Dala_lig_N"/>
    <property type="match status" value="1"/>
</dbReference>
<organism evidence="19 20">
    <name type="scientific">Labilibaculum manganireducens</name>
    <dbReference type="NCBI Taxonomy" id="1940525"/>
    <lineage>
        <taxon>Bacteria</taxon>
        <taxon>Pseudomonadati</taxon>
        <taxon>Bacteroidota</taxon>
        <taxon>Bacteroidia</taxon>
        <taxon>Marinilabiliales</taxon>
        <taxon>Marinifilaceae</taxon>
        <taxon>Labilibaculum</taxon>
    </lineage>
</organism>
<dbReference type="PROSITE" id="PS00844">
    <property type="entry name" value="DALA_DALA_LIGASE_2"/>
    <property type="match status" value="1"/>
</dbReference>
<comment type="subcellular location">
    <subcellularLocation>
        <location evidence="2 14">Cytoplasm</location>
    </subcellularLocation>
</comment>
<evidence type="ECO:0000256" key="16">
    <source>
        <dbReference type="PIRSR" id="PIRSR039102-3"/>
    </source>
</evidence>
<feature type="binding site" evidence="16">
    <location>
        <position position="287"/>
    </location>
    <ligand>
        <name>Mg(2+)</name>
        <dbReference type="ChEBI" id="CHEBI:18420"/>
        <label>1</label>
    </ligand>
</feature>
<dbReference type="InterPro" id="IPR011095">
    <property type="entry name" value="Dala_Dala_lig_C"/>
</dbReference>
<dbReference type="GO" id="GO:0071555">
    <property type="term" value="P:cell wall organization"/>
    <property type="evidence" value="ECO:0007669"/>
    <property type="project" value="UniProtKB-KW"/>
</dbReference>
<feature type="binding site" evidence="16">
    <location>
        <position position="287"/>
    </location>
    <ligand>
        <name>Mg(2+)</name>
        <dbReference type="ChEBI" id="CHEBI:18420"/>
        <label>2</label>
    </ligand>
</feature>
<comment type="cofactor">
    <cofactor evidence="1">
        <name>Mn(2+)</name>
        <dbReference type="ChEBI" id="CHEBI:29035"/>
    </cofactor>
</comment>
<dbReference type="GO" id="GO:0008716">
    <property type="term" value="F:D-alanine-D-alanine ligase activity"/>
    <property type="evidence" value="ECO:0007669"/>
    <property type="project" value="UniProtKB-UniRule"/>
</dbReference>
<dbReference type="GO" id="GO:0046872">
    <property type="term" value="F:metal ion binding"/>
    <property type="evidence" value="ECO:0007669"/>
    <property type="project" value="UniProtKB-KW"/>
</dbReference>
<dbReference type="PROSITE" id="PS50975">
    <property type="entry name" value="ATP_GRASP"/>
    <property type="match status" value="1"/>
</dbReference>
<feature type="binding site" evidence="16">
    <location>
        <position position="289"/>
    </location>
    <ligand>
        <name>Mg(2+)</name>
        <dbReference type="ChEBI" id="CHEBI:18420"/>
        <label>2</label>
    </ligand>
</feature>
<dbReference type="GO" id="GO:0008360">
    <property type="term" value="P:regulation of cell shape"/>
    <property type="evidence" value="ECO:0007669"/>
    <property type="project" value="UniProtKB-KW"/>
</dbReference>
<comment type="caution">
    <text evidence="19">The sequence shown here is derived from an EMBL/GenBank/DDBJ whole genome shotgun (WGS) entry which is preliminary data.</text>
</comment>
<dbReference type="InterPro" id="IPR016185">
    <property type="entry name" value="PreATP-grasp_dom_sf"/>
</dbReference>
<evidence type="ECO:0000256" key="9">
    <source>
        <dbReference type="ARBA" id="ARBA00022840"/>
    </source>
</evidence>
<evidence type="ECO:0000256" key="10">
    <source>
        <dbReference type="ARBA" id="ARBA00022960"/>
    </source>
</evidence>
<comment type="pathway">
    <text evidence="14">Cell wall biogenesis; peptidoglycan biosynthesis.</text>
</comment>
<evidence type="ECO:0000256" key="2">
    <source>
        <dbReference type="ARBA" id="ARBA00004496"/>
    </source>
</evidence>
<name>A0A2N3HWF1_9BACT</name>
<dbReference type="NCBIfam" id="NF002527">
    <property type="entry name" value="PRK01966.1-3"/>
    <property type="match status" value="1"/>
</dbReference>
<dbReference type="InterPro" id="IPR013815">
    <property type="entry name" value="ATP_grasp_subdomain_1"/>
</dbReference>
<dbReference type="PANTHER" id="PTHR23132:SF23">
    <property type="entry name" value="D-ALANINE--D-ALANINE LIGASE B"/>
    <property type="match status" value="1"/>
</dbReference>
<dbReference type="Pfam" id="PF07478">
    <property type="entry name" value="Dala_Dala_lig_C"/>
    <property type="match status" value="1"/>
</dbReference>
<comment type="similarity">
    <text evidence="3 14">Belongs to the D-alanine--D-alanine ligase family.</text>
</comment>
<dbReference type="NCBIfam" id="TIGR01205">
    <property type="entry name" value="D_ala_D_alaTIGR"/>
    <property type="match status" value="1"/>
</dbReference>
<dbReference type="PIRSF" id="PIRSF039102">
    <property type="entry name" value="Ddl/VanB"/>
    <property type="match status" value="1"/>
</dbReference>
<dbReference type="SUPFAM" id="SSF56059">
    <property type="entry name" value="Glutathione synthetase ATP-binding domain-like"/>
    <property type="match status" value="1"/>
</dbReference>
<dbReference type="PANTHER" id="PTHR23132">
    <property type="entry name" value="D-ALANINE--D-ALANINE LIGASE"/>
    <property type="match status" value="1"/>
</dbReference>
<keyword evidence="5 14" id="KW-0963">Cytoplasm</keyword>
<evidence type="ECO:0000256" key="5">
    <source>
        <dbReference type="ARBA" id="ARBA00022490"/>
    </source>
</evidence>
<dbReference type="EC" id="6.3.2.4" evidence="4 14"/>
<keyword evidence="6 14" id="KW-0436">Ligase</keyword>
<evidence type="ECO:0000313" key="20">
    <source>
        <dbReference type="Proteomes" id="UP000233618"/>
    </source>
</evidence>
<reference evidence="19 20" key="1">
    <citation type="journal article" date="2017" name="Front. Microbiol.">
        <title>Labilibaculum manganireducens gen. nov., sp. nov. and Labilibaculum filiforme sp. nov., Novel Bacteroidetes Isolated from Subsurface Sediments of the Baltic Sea.</title>
        <authorList>
            <person name="Vandieken V."/>
            <person name="Marshall I.P."/>
            <person name="Niemann H."/>
            <person name="Engelen B."/>
            <person name="Cypionka H."/>
        </authorList>
    </citation>
    <scope>NUCLEOTIDE SEQUENCE [LARGE SCALE GENOMIC DNA]</scope>
    <source>
        <strain evidence="19 20">59.10-2M</strain>
    </source>
</reference>
<dbReference type="GO" id="GO:0005524">
    <property type="term" value="F:ATP binding"/>
    <property type="evidence" value="ECO:0007669"/>
    <property type="project" value="UniProtKB-UniRule"/>
</dbReference>
<dbReference type="Gene3D" id="3.30.1490.20">
    <property type="entry name" value="ATP-grasp fold, A domain"/>
    <property type="match status" value="1"/>
</dbReference>
<dbReference type="PROSITE" id="PS00843">
    <property type="entry name" value="DALA_DALA_LIGASE_1"/>
    <property type="match status" value="1"/>
</dbReference>
<keyword evidence="12 14" id="KW-0961">Cell wall biogenesis/degradation</keyword>
<proteinExistence type="inferred from homology"/>
<keyword evidence="16" id="KW-0460">Magnesium</keyword>
<dbReference type="RefSeq" id="WP_101311124.1">
    <property type="nucleotide sequence ID" value="NZ_MVDE01000035.1"/>
</dbReference>
<dbReference type="InterPro" id="IPR011761">
    <property type="entry name" value="ATP-grasp"/>
</dbReference>
<evidence type="ECO:0000256" key="3">
    <source>
        <dbReference type="ARBA" id="ARBA00010871"/>
    </source>
</evidence>
<evidence type="ECO:0000256" key="4">
    <source>
        <dbReference type="ARBA" id="ARBA00012216"/>
    </source>
</evidence>
<dbReference type="InterPro" id="IPR011127">
    <property type="entry name" value="Dala_Dala_lig_N"/>
</dbReference>
<evidence type="ECO:0000256" key="6">
    <source>
        <dbReference type="ARBA" id="ARBA00022598"/>
    </source>
</evidence>
<feature type="active site" evidence="15">
    <location>
        <position position="15"/>
    </location>
</feature>
<keyword evidence="20" id="KW-1185">Reference proteome</keyword>
<dbReference type="Proteomes" id="UP000233618">
    <property type="component" value="Unassembled WGS sequence"/>
</dbReference>
<comment type="function">
    <text evidence="14">Cell wall formation.</text>
</comment>
<keyword evidence="9 17" id="KW-0067">ATP-binding</keyword>
<keyword evidence="16" id="KW-0464">Manganese</keyword>
<evidence type="ECO:0000256" key="8">
    <source>
        <dbReference type="ARBA" id="ARBA00022741"/>
    </source>
</evidence>
<feature type="active site" evidence="15">
    <location>
        <position position="164"/>
    </location>
</feature>